<gene>
    <name evidence="4" type="ORF">NEISUBOT_04555</name>
</gene>
<proteinExistence type="predicted"/>
<dbReference type="Pfam" id="PF12112">
    <property type="entry name" value="DUF3579"/>
    <property type="match status" value="1"/>
</dbReference>
<organism evidence="4 5">
    <name type="scientific">Neisseria subflava NJ9703</name>
    <dbReference type="NCBI Taxonomy" id="546268"/>
    <lineage>
        <taxon>Bacteria</taxon>
        <taxon>Pseudomonadati</taxon>
        <taxon>Pseudomonadota</taxon>
        <taxon>Betaproteobacteria</taxon>
        <taxon>Neisseriales</taxon>
        <taxon>Neisseriaceae</taxon>
        <taxon>Neisseria</taxon>
    </lineage>
</organism>
<dbReference type="Pfam" id="PF00583">
    <property type="entry name" value="Acetyltransf_1"/>
    <property type="match status" value="1"/>
</dbReference>
<dbReference type="Gene3D" id="3.30.70.2340">
    <property type="entry name" value="Uncharacterised protein PF12112 family, DUF3579"/>
    <property type="match status" value="1"/>
</dbReference>
<dbReference type="InterPro" id="IPR021969">
    <property type="entry name" value="DUF3579"/>
</dbReference>
<sequence length="313" mass="35233">MLCIGTFSDVGTGEIFLQPFTLRKLLMLVCNPYEVVIHGTTSKGKIFRPSDWAERLCGILSSFTKDNRLSYSNWVRPILVDNVRCVAVDKKLEEDNPQMFRFLMDFAADNDLRVIDCKALLKEQESKQQGEVPVERVLLAQAIEEKHAAERAEAANAQPEPQAAAPVVGVLREIPPEETATAFAALSILRSSLTDIHRFVEQINEHQRKTGYRLLGIFEEGKQNAVAVCGFHAAYNLASGYHIHIDDIVTMPQCRQKGYASRLLEEVRKIGAETGATKIHLNVHVNHDRAGAHRLYFKNGFEICAYHFRCDPK</sequence>
<dbReference type="PANTHER" id="PTHR43420">
    <property type="entry name" value="ACETYLTRANSFERASE"/>
    <property type="match status" value="1"/>
</dbReference>
<dbReference type="PROSITE" id="PS51186">
    <property type="entry name" value="GNAT"/>
    <property type="match status" value="1"/>
</dbReference>
<evidence type="ECO:0000313" key="5">
    <source>
        <dbReference type="Proteomes" id="UP000004621"/>
    </source>
</evidence>
<evidence type="ECO:0000313" key="4">
    <source>
        <dbReference type="EMBL" id="EFC51851.1"/>
    </source>
</evidence>
<dbReference type="Gene3D" id="3.40.630.30">
    <property type="match status" value="1"/>
</dbReference>
<keyword evidence="1" id="KW-0808">Transferase</keyword>
<comment type="caution">
    <text evidence="4">The sequence shown here is derived from an EMBL/GenBank/DDBJ whole genome shotgun (WGS) entry which is preliminary data.</text>
</comment>
<dbReference type="EMBL" id="ACEO02000007">
    <property type="protein sequence ID" value="EFC51851.1"/>
    <property type="molecule type" value="Genomic_DNA"/>
</dbReference>
<dbReference type="InterPro" id="IPR016181">
    <property type="entry name" value="Acyl_CoA_acyltransferase"/>
</dbReference>
<dbReference type="AlphaFoldDB" id="A0A9W5IQI5"/>
<dbReference type="Proteomes" id="UP000004621">
    <property type="component" value="Unassembled WGS sequence"/>
</dbReference>
<dbReference type="CDD" id="cd04301">
    <property type="entry name" value="NAT_SF"/>
    <property type="match status" value="1"/>
</dbReference>
<protein>
    <submittedName>
        <fullName evidence="4">Acetyltransferase, GNAT family</fullName>
    </submittedName>
</protein>
<dbReference type="PANTHER" id="PTHR43420:SF44">
    <property type="entry name" value="ACETYLTRANSFERASE YPEA"/>
    <property type="match status" value="1"/>
</dbReference>
<dbReference type="SUPFAM" id="SSF55729">
    <property type="entry name" value="Acyl-CoA N-acyltransferases (Nat)"/>
    <property type="match status" value="1"/>
</dbReference>
<name>A0A9W5IQI5_NEISU</name>
<dbReference type="InterPro" id="IPR050680">
    <property type="entry name" value="YpeA/RimI_acetyltransf"/>
</dbReference>
<reference evidence="4 5" key="1">
    <citation type="submission" date="2010-01" db="EMBL/GenBank/DDBJ databases">
        <authorList>
            <person name="Weinstock G."/>
            <person name="Sodergren E."/>
            <person name="Clifton S."/>
            <person name="Fulton L."/>
            <person name="Fulton B."/>
            <person name="Courtney L."/>
            <person name="Fronick C."/>
            <person name="Harrison M."/>
            <person name="Strong C."/>
            <person name="Farmer C."/>
            <person name="Delahaunty K."/>
            <person name="Markovic C."/>
            <person name="Hall O."/>
            <person name="Minx P."/>
            <person name="Tomlinson C."/>
            <person name="Mitreva M."/>
            <person name="Nelson J."/>
            <person name="Hou S."/>
            <person name="Wollam A."/>
            <person name="Pepin K.H."/>
            <person name="Johnson M."/>
            <person name="Bhonagiri V."/>
            <person name="Nash W.E."/>
            <person name="Warren W."/>
            <person name="Chinwalla A."/>
            <person name="Mardis E.R."/>
            <person name="Wilson R.K."/>
        </authorList>
    </citation>
    <scope>NUCLEOTIDE SEQUENCE [LARGE SCALE GENOMIC DNA]</scope>
    <source>
        <strain evidence="4 5">NJ9703</strain>
    </source>
</reference>
<evidence type="ECO:0000259" key="3">
    <source>
        <dbReference type="PROSITE" id="PS51186"/>
    </source>
</evidence>
<accession>A0A9W5IQI5</accession>
<dbReference type="GO" id="GO:0016747">
    <property type="term" value="F:acyltransferase activity, transferring groups other than amino-acyl groups"/>
    <property type="evidence" value="ECO:0007669"/>
    <property type="project" value="InterPro"/>
</dbReference>
<evidence type="ECO:0000256" key="1">
    <source>
        <dbReference type="ARBA" id="ARBA00022679"/>
    </source>
</evidence>
<keyword evidence="2" id="KW-0012">Acyltransferase</keyword>
<dbReference type="InterPro" id="IPR000182">
    <property type="entry name" value="GNAT_dom"/>
</dbReference>
<feature type="domain" description="N-acetyltransferase" evidence="3">
    <location>
        <begin position="172"/>
        <end position="313"/>
    </location>
</feature>
<evidence type="ECO:0000256" key="2">
    <source>
        <dbReference type="ARBA" id="ARBA00023315"/>
    </source>
</evidence>